<evidence type="ECO:0000256" key="1">
    <source>
        <dbReference type="SAM" id="SignalP"/>
    </source>
</evidence>
<name>A0ABU5E1D8_9PROT</name>
<accession>A0ABU5E1D8</accession>
<reference evidence="2 3" key="1">
    <citation type="journal article" date="2013" name="Antonie Van Leeuwenhoek">
        <title>Dongia rigui sp. nov., isolated from freshwater of a large wetland in Korea.</title>
        <authorList>
            <person name="Baik K.S."/>
            <person name="Hwang Y.M."/>
            <person name="Choi J.S."/>
            <person name="Kwon J."/>
            <person name="Seong C.N."/>
        </authorList>
    </citation>
    <scope>NUCLEOTIDE SEQUENCE [LARGE SCALE GENOMIC DNA]</scope>
    <source>
        <strain evidence="2 3">04SU4-P</strain>
    </source>
</reference>
<dbReference type="InterPro" id="IPR017842">
    <property type="entry name" value="Hopanoid_biosyn-assoc_HpnM"/>
</dbReference>
<proteinExistence type="predicted"/>
<feature type="chain" id="PRO_5047062171" evidence="1">
    <location>
        <begin position="29"/>
        <end position="208"/>
    </location>
</feature>
<dbReference type="EMBL" id="JAXCLX010000002">
    <property type="protein sequence ID" value="MDY0873371.1"/>
    <property type="molecule type" value="Genomic_DNA"/>
</dbReference>
<comment type="caution">
    <text evidence="2">The sequence shown here is derived from an EMBL/GenBank/DDBJ whole genome shotgun (WGS) entry which is preliminary data.</text>
</comment>
<dbReference type="RefSeq" id="WP_320501824.1">
    <property type="nucleotide sequence ID" value="NZ_JAXCLX010000002.1"/>
</dbReference>
<evidence type="ECO:0000313" key="2">
    <source>
        <dbReference type="EMBL" id="MDY0873371.1"/>
    </source>
</evidence>
<sequence>MSILRVSRRQALVMIGAAAALRPSLSLAQGAEPVDLVKAFYATLLDCMQHGAELGFDGRYQKIEPVLNNTFDVATMCKIAVGPEWTKMSGEKKGAVLVTFNKYMVTTYAARFKSFKNQKFEVGEATPAGDSRTLVESKLIRSNGEPVALNYLFRFNQNVWRVIDIYLSGSISQMAQMRSDFSKVVVDGGPDALIASLEQKIEDLKKEA</sequence>
<dbReference type="PANTHER" id="PTHR36573:SF1">
    <property type="entry name" value="INTERMEMBRANE PHOSPHOLIPID TRANSPORT SYSTEM BINDING PROTEIN MLAC"/>
    <property type="match status" value="1"/>
</dbReference>
<gene>
    <name evidence="2" type="ORF">SMD31_15630</name>
</gene>
<dbReference type="PANTHER" id="PTHR36573">
    <property type="entry name" value="INTERMEMBRANE PHOSPHOLIPID TRANSPORT SYSTEM BINDING PROTEIN MLAC"/>
    <property type="match status" value="1"/>
</dbReference>
<evidence type="ECO:0000313" key="3">
    <source>
        <dbReference type="Proteomes" id="UP001271769"/>
    </source>
</evidence>
<feature type="signal peptide" evidence="1">
    <location>
        <begin position="1"/>
        <end position="28"/>
    </location>
</feature>
<protein>
    <submittedName>
        <fullName evidence="2">ABC transporter substrate-binding protein</fullName>
    </submittedName>
</protein>
<dbReference type="InterPro" id="IPR008869">
    <property type="entry name" value="MlaC/ttg2D"/>
</dbReference>
<dbReference type="Pfam" id="PF05494">
    <property type="entry name" value="MlaC"/>
    <property type="match status" value="1"/>
</dbReference>
<keyword evidence="3" id="KW-1185">Reference proteome</keyword>
<dbReference type="InterPro" id="IPR042245">
    <property type="entry name" value="Tgt2/MlaC_sf"/>
</dbReference>
<organism evidence="2 3">
    <name type="scientific">Dongia rigui</name>
    <dbReference type="NCBI Taxonomy" id="940149"/>
    <lineage>
        <taxon>Bacteria</taxon>
        <taxon>Pseudomonadati</taxon>
        <taxon>Pseudomonadota</taxon>
        <taxon>Alphaproteobacteria</taxon>
        <taxon>Rhodospirillales</taxon>
        <taxon>Dongiaceae</taxon>
        <taxon>Dongia</taxon>
    </lineage>
</organism>
<keyword evidence="1" id="KW-0732">Signal</keyword>
<dbReference type="Proteomes" id="UP001271769">
    <property type="component" value="Unassembled WGS sequence"/>
</dbReference>
<dbReference type="NCBIfam" id="TIGR03481">
    <property type="entry name" value="HpnM"/>
    <property type="match status" value="1"/>
</dbReference>
<dbReference type="Gene3D" id="3.10.450.710">
    <property type="entry name" value="Tgt2/MlaC"/>
    <property type="match status" value="1"/>
</dbReference>